<organism evidence="2 3">
    <name type="scientific">Clostridium baratii str. Sullivan</name>
    <dbReference type="NCBI Taxonomy" id="1415775"/>
    <lineage>
        <taxon>Bacteria</taxon>
        <taxon>Bacillati</taxon>
        <taxon>Bacillota</taxon>
        <taxon>Clostridia</taxon>
        <taxon>Eubacteriales</taxon>
        <taxon>Clostridiaceae</taxon>
        <taxon>Clostridium</taxon>
    </lineage>
</organism>
<dbReference type="STRING" id="1561.NPD11_1775"/>
<dbReference type="eggNOG" id="COG4547">
    <property type="taxonomic scope" value="Bacteria"/>
</dbReference>
<reference evidence="2 3" key="1">
    <citation type="journal article" date="2015" name="Infect. Genet. Evol.">
        <title>Genomic sequences of six botulinum neurotoxin-producing strains representing three clostridial species illustrate the mobility and diversity of botulinum neurotoxin genes.</title>
        <authorList>
            <person name="Smith T.J."/>
            <person name="Hill K.K."/>
            <person name="Xie G."/>
            <person name="Foley B.T."/>
            <person name="Williamson C.H."/>
            <person name="Foster J.T."/>
            <person name="Johnson S.L."/>
            <person name="Chertkov O."/>
            <person name="Teshima H."/>
            <person name="Gibbons H.S."/>
            <person name="Johnsky L.A."/>
            <person name="Karavis M.A."/>
            <person name="Smith L.A."/>
        </authorList>
    </citation>
    <scope>NUCLEOTIDE SEQUENCE [LARGE SCALE GENOMIC DNA]</scope>
    <source>
        <strain evidence="2">Sullivan</strain>
    </source>
</reference>
<evidence type="ECO:0000313" key="3">
    <source>
        <dbReference type="Proteomes" id="UP000030635"/>
    </source>
</evidence>
<dbReference type="EMBL" id="CP006905">
    <property type="protein sequence ID" value="AIY84758.1"/>
    <property type="molecule type" value="Genomic_DNA"/>
</dbReference>
<evidence type="ECO:0000256" key="1">
    <source>
        <dbReference type="SAM" id="MobiDB-lite"/>
    </source>
</evidence>
<gene>
    <name evidence="2" type="ORF">U729_1226</name>
</gene>
<dbReference type="HOGENOM" id="CLU_032034_0_0_9"/>
<dbReference type="KEGG" id="cbv:U729_1226"/>
<evidence type="ECO:0008006" key="4">
    <source>
        <dbReference type="Google" id="ProtNLM"/>
    </source>
</evidence>
<evidence type="ECO:0000313" key="2">
    <source>
        <dbReference type="EMBL" id="AIY84758.1"/>
    </source>
</evidence>
<proteinExistence type="predicted"/>
<keyword evidence="3" id="KW-1185">Reference proteome</keyword>
<feature type="region of interest" description="Disordered" evidence="1">
    <location>
        <begin position="248"/>
        <end position="276"/>
    </location>
</feature>
<protein>
    <recommendedName>
        <fullName evidence="4">Transmembrane protein</fullName>
    </recommendedName>
</protein>
<dbReference type="OrthoDB" id="1705475at2"/>
<name>A0A0A7FYV0_9CLOT</name>
<dbReference type="Proteomes" id="UP000030635">
    <property type="component" value="Chromosome"/>
</dbReference>
<dbReference type="RefSeq" id="WP_039312536.1">
    <property type="nucleotide sequence ID" value="NZ_CP006905.1"/>
</dbReference>
<feature type="region of interest" description="Disordered" evidence="1">
    <location>
        <begin position="154"/>
        <end position="223"/>
    </location>
</feature>
<dbReference type="AlphaFoldDB" id="A0A0A7FYV0"/>
<sequence>MAHNKLYRNFIILQEDENKKSSSNEKTLSGYAKIEAKGDKCKITFYAQNLKSDGDYSIVLICHKKDMKKIIDMGKINVNEVGKGEACKEYYVDNIAGLDMSYDKISGAGICKNINSDPVYLMYGFMNGEKPESGWKKCKITKCAEGGSKAKTYTKKESDKLMEKHKEMPKKEEHKEKEYHKEDHKKDDHKEKDCDDHKKEDYKKKDCDDHKKDDHKEKDCDGHKEKEHHKDYELCEDGHKMKEYWKDDHKEKDCDDHKKKNHDEKEKKEHKEKDKKDKCNICREDELINTLDGTQNNMLNNMPDGTPNNMLNNALDGTPNNMLNNMPDGTPNNMLNNTLDGTPNNMSDKFNDYEKEIARRIEEENIDPYDFKLRGGIGEFFEGLVQGFEEVKGKIKELKYCKWFKIPVLDIEDMCDSSNHDRYSIIFYPMLNYYPYIRKHRHFMFGYKCDSKGELKYLVYAIPGRRDREDQPYGGKSGFVTWCRDRGNDGMGYWLMFYDYKNSTIVVPSK</sequence>
<accession>A0A0A7FYV0</accession>